<dbReference type="PANTHER" id="PTHR31302">
    <property type="entry name" value="TRANSMEMBRANE PROTEIN WITH METALLOPHOSPHOESTERASE DOMAIN-RELATED"/>
    <property type="match status" value="1"/>
</dbReference>
<evidence type="ECO:0000259" key="1">
    <source>
        <dbReference type="Pfam" id="PF00149"/>
    </source>
</evidence>
<gene>
    <name evidence="2" type="ORF">SVUK_LOCUS17610</name>
</gene>
<keyword evidence="3" id="KW-1185">Reference proteome</keyword>
<dbReference type="Pfam" id="PF00149">
    <property type="entry name" value="Metallophos"/>
    <property type="match status" value="1"/>
</dbReference>
<evidence type="ECO:0000313" key="3">
    <source>
        <dbReference type="Proteomes" id="UP000270094"/>
    </source>
</evidence>
<dbReference type="InterPro" id="IPR051158">
    <property type="entry name" value="Metallophosphoesterase_sf"/>
</dbReference>
<name>A0A3P7LU38_STRVU</name>
<feature type="non-terminal residue" evidence="2">
    <location>
        <position position="162"/>
    </location>
</feature>
<reference evidence="2 3" key="1">
    <citation type="submission" date="2018-11" db="EMBL/GenBank/DDBJ databases">
        <authorList>
            <consortium name="Pathogen Informatics"/>
        </authorList>
    </citation>
    <scope>NUCLEOTIDE SEQUENCE [LARGE SCALE GENOMIC DNA]</scope>
</reference>
<dbReference type="OrthoDB" id="783096at2759"/>
<evidence type="ECO:0000313" key="2">
    <source>
        <dbReference type="EMBL" id="VDM82612.1"/>
    </source>
</evidence>
<dbReference type="InterPro" id="IPR029052">
    <property type="entry name" value="Metallo-depent_PP-like"/>
</dbReference>
<protein>
    <recommendedName>
        <fullName evidence="1">Calcineurin-like phosphoesterase domain-containing protein</fullName>
    </recommendedName>
</protein>
<dbReference type="Proteomes" id="UP000270094">
    <property type="component" value="Unassembled WGS sequence"/>
</dbReference>
<dbReference type="SUPFAM" id="SSF56300">
    <property type="entry name" value="Metallo-dependent phosphatases"/>
    <property type="match status" value="1"/>
</dbReference>
<sequence length="162" mass="18570">MGYIEKIVTTLFDLDVDAVALVGDLVDGSVEQIGNRLTPLWKLTHRFRTYFVTGNHEYYYGDAKKWLDLYQIHRIRVLNNEYSTGDEMRWMVLELKSDGFSHTHAAQYYVLVPVISQVLPYFHGLYNLPYGDGKLFVSAGTLYQRALPRSANEDVENVGDLG</sequence>
<dbReference type="GO" id="GO:0016787">
    <property type="term" value="F:hydrolase activity"/>
    <property type="evidence" value="ECO:0007669"/>
    <property type="project" value="InterPro"/>
</dbReference>
<dbReference type="AlphaFoldDB" id="A0A3P7LU38"/>
<organism evidence="2 3">
    <name type="scientific">Strongylus vulgaris</name>
    <name type="common">Blood worm</name>
    <dbReference type="NCBI Taxonomy" id="40348"/>
    <lineage>
        <taxon>Eukaryota</taxon>
        <taxon>Metazoa</taxon>
        <taxon>Ecdysozoa</taxon>
        <taxon>Nematoda</taxon>
        <taxon>Chromadorea</taxon>
        <taxon>Rhabditida</taxon>
        <taxon>Rhabditina</taxon>
        <taxon>Rhabditomorpha</taxon>
        <taxon>Strongyloidea</taxon>
        <taxon>Strongylidae</taxon>
        <taxon>Strongylus</taxon>
    </lineage>
</organism>
<dbReference type="PANTHER" id="PTHR31302:SF30">
    <property type="entry name" value="CALCINEURIN-LIKE PHOSPHOESTERASE DOMAIN-CONTAINING PROTEIN"/>
    <property type="match status" value="1"/>
</dbReference>
<dbReference type="InterPro" id="IPR004843">
    <property type="entry name" value="Calcineurin-like_PHP"/>
</dbReference>
<dbReference type="EMBL" id="UYYB01118483">
    <property type="protein sequence ID" value="VDM82612.1"/>
    <property type="molecule type" value="Genomic_DNA"/>
</dbReference>
<accession>A0A3P7LU38</accession>
<dbReference type="Gene3D" id="3.60.21.10">
    <property type="match status" value="1"/>
</dbReference>
<proteinExistence type="predicted"/>
<feature type="domain" description="Calcineurin-like phosphoesterase" evidence="1">
    <location>
        <begin position="8"/>
        <end position="79"/>
    </location>
</feature>